<reference evidence="1" key="2">
    <citation type="submission" date="2025-09" db="UniProtKB">
        <authorList>
            <consortium name="Ensembl"/>
        </authorList>
    </citation>
    <scope>IDENTIFICATION</scope>
</reference>
<reference evidence="1" key="1">
    <citation type="submission" date="2025-08" db="UniProtKB">
        <authorList>
            <consortium name="Ensembl"/>
        </authorList>
    </citation>
    <scope>IDENTIFICATION</scope>
</reference>
<name>A0A8C7G6A5_ONCKI</name>
<protein>
    <submittedName>
        <fullName evidence="1">Uncharacterized protein</fullName>
    </submittedName>
</protein>
<evidence type="ECO:0000313" key="2">
    <source>
        <dbReference type="Proteomes" id="UP000694557"/>
    </source>
</evidence>
<evidence type="ECO:0000313" key="1">
    <source>
        <dbReference type="Ensembl" id="ENSOKIP00005038822.1"/>
    </source>
</evidence>
<organism evidence="1 2">
    <name type="scientific">Oncorhynchus kisutch</name>
    <name type="common">Coho salmon</name>
    <name type="synonym">Salmo kisutch</name>
    <dbReference type="NCBI Taxonomy" id="8019"/>
    <lineage>
        <taxon>Eukaryota</taxon>
        <taxon>Metazoa</taxon>
        <taxon>Chordata</taxon>
        <taxon>Craniata</taxon>
        <taxon>Vertebrata</taxon>
        <taxon>Euteleostomi</taxon>
        <taxon>Actinopterygii</taxon>
        <taxon>Neopterygii</taxon>
        <taxon>Teleostei</taxon>
        <taxon>Protacanthopterygii</taxon>
        <taxon>Salmoniformes</taxon>
        <taxon>Salmonidae</taxon>
        <taxon>Salmoninae</taxon>
        <taxon>Oncorhynchus</taxon>
    </lineage>
</organism>
<keyword evidence="2" id="KW-1185">Reference proteome</keyword>
<sequence>MELDRRLLVAHCATHTPCQSCSGRRIEPKLLGTGIIYLQGRHDKLASWCNTVTDDNTRTYSCAESQSVPMYLDVETSSFYTELPLAEVVLSKSLKLFGFKYTKVSKVNVIPLLSNPDITIFLHHLQTKHLCLVSPRQQG</sequence>
<dbReference type="Ensembl" id="ENSOKIT00005040962.1">
    <property type="protein sequence ID" value="ENSOKIP00005038822.1"/>
    <property type="gene ID" value="ENSOKIG00005016526.1"/>
</dbReference>
<proteinExistence type="predicted"/>
<dbReference type="AlphaFoldDB" id="A0A8C7G6A5"/>
<accession>A0A8C7G6A5</accession>
<dbReference type="Proteomes" id="UP000694557">
    <property type="component" value="Unassembled WGS sequence"/>
</dbReference>